<evidence type="ECO:0000313" key="3">
    <source>
        <dbReference type="Proteomes" id="UP001355207"/>
    </source>
</evidence>
<feature type="region of interest" description="Disordered" evidence="1">
    <location>
        <begin position="1232"/>
        <end position="1290"/>
    </location>
</feature>
<dbReference type="InterPro" id="IPR018465">
    <property type="entry name" value="Scm3/HJURP"/>
</dbReference>
<feature type="compositionally biased region" description="Polar residues" evidence="1">
    <location>
        <begin position="45"/>
        <end position="83"/>
    </location>
</feature>
<proteinExistence type="predicted"/>
<feature type="compositionally biased region" description="Low complexity" evidence="1">
    <location>
        <begin position="833"/>
        <end position="845"/>
    </location>
</feature>
<feature type="compositionally biased region" description="Polar residues" evidence="1">
    <location>
        <begin position="419"/>
        <end position="439"/>
    </location>
</feature>
<feature type="region of interest" description="Disordered" evidence="1">
    <location>
        <begin position="372"/>
        <end position="530"/>
    </location>
</feature>
<feature type="compositionally biased region" description="Acidic residues" evidence="1">
    <location>
        <begin position="197"/>
        <end position="206"/>
    </location>
</feature>
<protein>
    <submittedName>
        <fullName evidence="2">Uncharacterized protein</fullName>
    </submittedName>
</protein>
<feature type="region of interest" description="Disordered" evidence="1">
    <location>
        <begin position="925"/>
        <end position="958"/>
    </location>
</feature>
<gene>
    <name evidence="2" type="ORF">L201_006022</name>
</gene>
<dbReference type="Proteomes" id="UP001355207">
    <property type="component" value="Chromosome 8"/>
</dbReference>
<feature type="region of interest" description="Disordered" evidence="1">
    <location>
        <begin position="150"/>
        <end position="243"/>
    </location>
</feature>
<feature type="compositionally biased region" description="Low complexity" evidence="1">
    <location>
        <begin position="1253"/>
        <end position="1264"/>
    </location>
</feature>
<feature type="compositionally biased region" description="Acidic residues" evidence="1">
    <location>
        <begin position="310"/>
        <end position="323"/>
    </location>
</feature>
<feature type="region of interest" description="Disordered" evidence="1">
    <location>
        <begin position="823"/>
        <end position="848"/>
    </location>
</feature>
<feature type="region of interest" description="Disordered" evidence="1">
    <location>
        <begin position="973"/>
        <end position="1051"/>
    </location>
</feature>
<sequence length="1405" mass="154090">MNLQASNHAGPSRQPYNPLSINRYSASRSNPPSSSSRASTPSIYGRSNTPNIFARSSTPTLHGNGNENRRGSTPSLNRRSSTPMLYPNGARFRSASVLSTTQKEDEEFRKKRSNSIQKLKSTWDLLKEKYGSISLEDDDEIDLRTGEITRDRGRLRQSEGRDFGEASNIEDEEGEEEEENNCGGSSIFGGSERFDLFDSDEDEIGAWDERSGLDPQLSDPPFLDEDNNSNLGGLSRTNSWVTEEDQDDLREFLRLEAERNKLLGGQPINEQEFSPEPNLMDDEERERLLSPRFRGTRILPARLEDLFLSDDSAEEQEESEDELQVIGRDRDGTVTKRTPAPVLQTASSPPIPRRRKILEVVIPLRTRRASLPATVSSKAPQPAEQPFREQVRPSASAPSLADLFNTPPPEDFQLPPLSPFSSRHSSPADQIRVCQSSNPEPLVQDPRSPSPPPRQQTFDTGPCLNAHRIPSPPPRVLSRPSAISSLQPAAENARLVESNSSKKGKERMAGERSEIENETTEQTTSTSESPYYSRLWKNRNGIIKICKRCKRAGGVRAEKAPWCKGRKGSSQCTFEHSDPQSNAGHTIDLSNNQIISPMQESPDHMNAESVSSETEEENTAAETGVIISKESQNQYHLPGVRRCPICREAGGQRAARANICQGRVSFRRCRWYRAESVRAPDDAGESTTEESPIKSRHRHSSIMRHIVPPPIDMSDKQISTIYRSNGYYDPNHIMQLSDNEESELLRSLTPGMRLMSDVPDEPPERPQDLDNNIYCRGLTFRKKGRARRCGLCTEAGGERAQRAWWCKGRSWAKFCHFAKDGVESSPGGQPADSSFTSTTTITNGTLPRTPEVVLRSNSTSRAKRKRNTSIIHTLIHSTSPSYVVPQSQTSHMPSPPPTSSVEPISPVYGSSIAAIRQADVRSASEFSIPPSSPPIFTPSNRPVHPTPSPSLSASLAEDSPTVIRNAKSLLMPRGTTIGFRPTPPPSIDGARNSSLLSDHIPLTLPRKGILRRPSESSCPSSNGSGSGSVKRTRFSLQPRSPVRDESSDPLYQEQYDVPTSEDEGGYHNYQGESSPILARGFSSSSPALQYNHRYSSSSASPLRNEWTVRAKDIGMNLGPEHTGSLPRGMIRALAASLSNSDSDIICEPTLASVNKNFILPTPPPSFGSTSSSASIIRNTIRDGSSPAASSGTSYRKSSNAGLMLPPPVPLRKSTPTSSSVLTPSISIVNAASTALPKSSTPTPTRTEKNATVSHASSAHKSISKNTSKAEERHPVSAAAHEGITPRSSVTDASSNISVAIVSTPPTKVTPQAISRIKVRPKSLPRATSRSMSISIQPVTPLSHKKLPMREISTTPRKKSRVERELARKAKELGDDAGLEWGLDEDTQDGGRMWREGSVVMLHSEL</sequence>
<dbReference type="Gene3D" id="1.10.20.10">
    <property type="entry name" value="Histone, subunit A"/>
    <property type="match status" value="1"/>
</dbReference>
<evidence type="ECO:0000313" key="2">
    <source>
        <dbReference type="EMBL" id="WWC91081.1"/>
    </source>
</evidence>
<feature type="compositionally biased region" description="Low complexity" evidence="1">
    <location>
        <begin position="25"/>
        <end position="42"/>
    </location>
</feature>
<feature type="region of interest" description="Disordered" evidence="1">
    <location>
        <begin position="677"/>
        <end position="700"/>
    </location>
</feature>
<dbReference type="RefSeq" id="XP_066077844.1">
    <property type="nucleotide sequence ID" value="XM_066221747.1"/>
</dbReference>
<name>A0AAX4K024_9TREE</name>
<feature type="compositionally biased region" description="Polar residues" evidence="1">
    <location>
        <begin position="228"/>
        <end position="241"/>
    </location>
</feature>
<feature type="region of interest" description="Disordered" evidence="1">
    <location>
        <begin position="1180"/>
        <end position="1220"/>
    </location>
</feature>
<feature type="region of interest" description="Disordered" evidence="1">
    <location>
        <begin position="1"/>
        <end position="112"/>
    </location>
</feature>
<dbReference type="EMBL" id="CP144105">
    <property type="protein sequence ID" value="WWC91081.1"/>
    <property type="molecule type" value="Genomic_DNA"/>
</dbReference>
<feature type="region of interest" description="Disordered" evidence="1">
    <location>
        <begin position="881"/>
        <end position="902"/>
    </location>
</feature>
<keyword evidence="3" id="KW-1185">Reference proteome</keyword>
<evidence type="ECO:0000256" key="1">
    <source>
        <dbReference type="SAM" id="MobiDB-lite"/>
    </source>
</evidence>
<feature type="compositionally biased region" description="Basic and acidic residues" evidence="1">
    <location>
        <begin position="506"/>
        <end position="515"/>
    </location>
</feature>
<reference evidence="2 3" key="1">
    <citation type="submission" date="2024-01" db="EMBL/GenBank/DDBJ databases">
        <title>Comparative genomics of Cryptococcus and Kwoniella reveals pathogenesis evolution and contrasting modes of karyotype evolution via chromosome fusion or intercentromeric recombination.</title>
        <authorList>
            <person name="Coelho M.A."/>
            <person name="David-Palma M."/>
            <person name="Shea T."/>
            <person name="Bowers K."/>
            <person name="McGinley-Smith S."/>
            <person name="Mohammad A.W."/>
            <person name="Gnirke A."/>
            <person name="Yurkov A.M."/>
            <person name="Nowrousian M."/>
            <person name="Sun S."/>
            <person name="Cuomo C.A."/>
            <person name="Heitman J."/>
        </authorList>
    </citation>
    <scope>NUCLEOTIDE SEQUENCE [LARGE SCALE GENOMIC DNA]</scope>
    <source>
        <strain evidence="2 3">CBS 6074</strain>
    </source>
</reference>
<feature type="region of interest" description="Disordered" evidence="1">
    <location>
        <begin position="310"/>
        <end position="354"/>
    </location>
</feature>
<dbReference type="GO" id="GO:0046982">
    <property type="term" value="F:protein heterodimerization activity"/>
    <property type="evidence" value="ECO:0007669"/>
    <property type="project" value="InterPro"/>
</dbReference>
<dbReference type="Pfam" id="PF10384">
    <property type="entry name" value="Scm3"/>
    <property type="match status" value="1"/>
</dbReference>
<dbReference type="GO" id="GO:0005634">
    <property type="term" value="C:nucleus"/>
    <property type="evidence" value="ECO:0007669"/>
    <property type="project" value="InterPro"/>
</dbReference>
<feature type="region of interest" description="Disordered" evidence="1">
    <location>
        <begin position="599"/>
        <end position="621"/>
    </location>
</feature>
<feature type="compositionally biased region" description="Polar residues" evidence="1">
    <location>
        <begin position="1232"/>
        <end position="1252"/>
    </location>
</feature>
<accession>A0AAX4K024</accession>
<feature type="compositionally biased region" description="Basic and acidic residues" evidence="1">
    <location>
        <begin position="150"/>
        <end position="164"/>
    </location>
</feature>
<feature type="compositionally biased region" description="Polar residues" evidence="1">
    <location>
        <begin position="1186"/>
        <end position="1200"/>
    </location>
</feature>
<organism evidence="2 3">
    <name type="scientific">Kwoniella dendrophila CBS 6074</name>
    <dbReference type="NCBI Taxonomy" id="1295534"/>
    <lineage>
        <taxon>Eukaryota</taxon>
        <taxon>Fungi</taxon>
        <taxon>Dikarya</taxon>
        <taxon>Basidiomycota</taxon>
        <taxon>Agaricomycotina</taxon>
        <taxon>Tremellomycetes</taxon>
        <taxon>Tremellales</taxon>
        <taxon>Cryptococcaceae</taxon>
        <taxon>Kwoniella</taxon>
    </lineage>
</organism>
<feature type="compositionally biased region" description="Acidic residues" evidence="1">
    <location>
        <begin position="168"/>
        <end position="180"/>
    </location>
</feature>
<dbReference type="GeneID" id="91096692"/>
<feature type="compositionally biased region" description="Polar residues" evidence="1">
    <location>
        <begin position="1"/>
        <end position="24"/>
    </location>
</feature>
<dbReference type="InterPro" id="IPR009072">
    <property type="entry name" value="Histone-fold"/>
</dbReference>
<feature type="compositionally biased region" description="Low complexity" evidence="1">
    <location>
        <begin position="520"/>
        <end position="529"/>
    </location>
</feature>
<dbReference type="GO" id="GO:0042393">
    <property type="term" value="F:histone binding"/>
    <property type="evidence" value="ECO:0007669"/>
    <property type="project" value="InterPro"/>
</dbReference>
<feature type="region of interest" description="Disordered" evidence="1">
    <location>
        <begin position="1344"/>
        <end position="1365"/>
    </location>
</feature>